<name>H2C2R4_9CREN</name>
<dbReference type="PROSITE" id="PS51257">
    <property type="entry name" value="PROKAR_LIPOPROTEIN"/>
    <property type="match status" value="1"/>
</dbReference>
<sequence>MNYAEKFKLLTSMGVHPSVVLGGCQDRSFLPLMRVRDEEVTACINLNSKGERSPCMLNYPSTFDKRETRNFRSGQIVSAEGVMLVDLENPGNVTTILESTLYNMVSVTSPEPKLELIEPKVAGFSWGKAEEDFKVREGMSVGLINRPGGMAPVTAFSRFIFGSGEIFERRGFSFREILNRYRDTLRRATVKLDLWSYRLYAVNVTRPGLAWLSKISSQINHIMELDLPEPWNRDLLPLVSSFTPHPEASELLVLVIGDKSEVDSALSYGQRMGFPSFLMGRVVEKGEGVRKKKMFT</sequence>
<protein>
    <submittedName>
        <fullName evidence="1">Uncharacterized protein</fullName>
    </submittedName>
</protein>
<evidence type="ECO:0000313" key="2">
    <source>
        <dbReference type="Proteomes" id="UP000003980"/>
    </source>
</evidence>
<accession>H2C2R4</accession>
<keyword evidence="2" id="KW-1185">Reference proteome</keyword>
<dbReference type="STRING" id="671065.MetMK1DRAFT_00010380"/>
<dbReference type="eggNOG" id="arCOG08321">
    <property type="taxonomic scope" value="Archaea"/>
</dbReference>
<evidence type="ECO:0000313" key="1">
    <source>
        <dbReference type="EMBL" id="EHP70535.1"/>
    </source>
</evidence>
<dbReference type="HOGENOM" id="CLU_929442_0_0_2"/>
<dbReference type="RefSeq" id="WP_009071288.1">
    <property type="nucleotide sequence ID" value="NZ_JH597761.1"/>
</dbReference>
<dbReference type="EMBL" id="JH597761">
    <property type="protein sequence ID" value="EHP70535.1"/>
    <property type="molecule type" value="Genomic_DNA"/>
</dbReference>
<dbReference type="Proteomes" id="UP000003980">
    <property type="component" value="Unassembled WGS sequence"/>
</dbReference>
<organism evidence="1 2">
    <name type="scientific">Metallosphaera yellowstonensis MK1</name>
    <dbReference type="NCBI Taxonomy" id="671065"/>
    <lineage>
        <taxon>Archaea</taxon>
        <taxon>Thermoproteota</taxon>
        <taxon>Thermoprotei</taxon>
        <taxon>Sulfolobales</taxon>
        <taxon>Sulfolobaceae</taxon>
        <taxon>Metallosphaera</taxon>
    </lineage>
</organism>
<gene>
    <name evidence="1" type="ORF">MetMK1DRAFT_00010380</name>
</gene>
<reference evidence="1 2" key="1">
    <citation type="submission" date="2012-01" db="EMBL/GenBank/DDBJ databases">
        <title>Improved High-Quality Draft sequence of Metallosphaera yellowstonensis MK1.</title>
        <authorList>
            <consortium name="US DOE Joint Genome Institute"/>
            <person name="Lucas S."/>
            <person name="Han J."/>
            <person name="Cheng J.-F."/>
            <person name="Goodwin L."/>
            <person name="Pitluck S."/>
            <person name="Peters L."/>
            <person name="Teshima H."/>
            <person name="Detter J.C."/>
            <person name="Han C."/>
            <person name="Tapia R."/>
            <person name="Land M."/>
            <person name="Hauser L."/>
            <person name="Kyrpides N."/>
            <person name="Kozubal M."/>
            <person name="Macur R.E."/>
            <person name="Jay Z."/>
            <person name="Inskeep W."/>
            <person name="Woyke T."/>
        </authorList>
    </citation>
    <scope>NUCLEOTIDE SEQUENCE [LARGE SCALE GENOMIC DNA]</scope>
    <source>
        <strain evidence="1 2">MK1</strain>
    </source>
</reference>
<dbReference type="AlphaFoldDB" id="H2C2R4"/>
<proteinExistence type="predicted"/>
<dbReference type="OrthoDB" id="34676at2157"/>